<name>A0A1U7HRW3_9CHRO</name>
<keyword evidence="3" id="KW-1185">Reference proteome</keyword>
<reference evidence="2 3" key="1">
    <citation type="submission" date="2016-11" db="EMBL/GenBank/DDBJ databases">
        <title>Draft Genome Sequences of Nine Cyanobacterial Strains from Diverse Habitats.</title>
        <authorList>
            <person name="Zhu T."/>
            <person name="Hou S."/>
            <person name="Lu X."/>
            <person name="Hess W.R."/>
        </authorList>
    </citation>
    <scope>NUCLEOTIDE SEQUENCE [LARGE SCALE GENOMIC DNA]</scope>
    <source>
        <strain evidence="2 3">5.2 s.c.1</strain>
    </source>
</reference>
<keyword evidence="1" id="KW-0175">Coiled coil</keyword>
<dbReference type="OrthoDB" id="583449at2"/>
<dbReference type="InterPro" id="IPR047810">
    <property type="entry name" value="PatD-like"/>
</dbReference>
<dbReference type="Proteomes" id="UP000185984">
    <property type="component" value="Unassembled WGS sequence"/>
</dbReference>
<feature type="coiled-coil region" evidence="1">
    <location>
        <begin position="10"/>
        <end position="37"/>
    </location>
</feature>
<accession>A0A1U7HRW3</accession>
<organism evidence="2 3">
    <name type="scientific">Chroogloeocystis siderophila 5.2 s.c.1</name>
    <dbReference type="NCBI Taxonomy" id="247279"/>
    <lineage>
        <taxon>Bacteria</taxon>
        <taxon>Bacillati</taxon>
        <taxon>Cyanobacteriota</taxon>
        <taxon>Cyanophyceae</taxon>
        <taxon>Oscillatoriophycideae</taxon>
        <taxon>Chroococcales</taxon>
        <taxon>Chroococcaceae</taxon>
        <taxon>Chroogloeocystis</taxon>
    </lineage>
</organism>
<evidence type="ECO:0008006" key="4">
    <source>
        <dbReference type="Google" id="ProtNLM"/>
    </source>
</evidence>
<proteinExistence type="predicted"/>
<sequence>MLSNFHYQSYQEFAAILDELQANANSAQLDFTQLRRVFEQAQQLFRQQIVTMDTSNLAPSVASRVHSYHTEIDKQLRLLGVDVSFLQAARQPATIAARKARVFTRIQTLINYCQVLLKVGE</sequence>
<evidence type="ECO:0000313" key="2">
    <source>
        <dbReference type="EMBL" id="OKH26299.1"/>
    </source>
</evidence>
<dbReference type="RefSeq" id="WP_073549447.1">
    <property type="nucleotide sequence ID" value="NZ_CAWMVK010000042.1"/>
</dbReference>
<dbReference type="STRING" id="247279.NIES1031_11025"/>
<comment type="caution">
    <text evidence="2">The sequence shown here is derived from an EMBL/GenBank/DDBJ whole genome shotgun (WGS) entry which is preliminary data.</text>
</comment>
<protein>
    <recommendedName>
        <fullName evidence="4">Heterocyst frequency control protein PatD</fullName>
    </recommendedName>
</protein>
<dbReference type="EMBL" id="MRCC01000008">
    <property type="protein sequence ID" value="OKH26299.1"/>
    <property type="molecule type" value="Genomic_DNA"/>
</dbReference>
<dbReference type="NCBIfam" id="NF037954">
    <property type="entry name" value="het_cyst_PatD"/>
    <property type="match status" value="1"/>
</dbReference>
<gene>
    <name evidence="2" type="ORF">NIES1031_11025</name>
</gene>
<evidence type="ECO:0000313" key="3">
    <source>
        <dbReference type="Proteomes" id="UP000185984"/>
    </source>
</evidence>
<evidence type="ECO:0000256" key="1">
    <source>
        <dbReference type="SAM" id="Coils"/>
    </source>
</evidence>
<dbReference type="AlphaFoldDB" id="A0A1U7HRW3"/>